<keyword evidence="1" id="KW-0378">Hydrolase</keyword>
<dbReference type="Pfam" id="PF08448">
    <property type="entry name" value="PAS_4"/>
    <property type="match status" value="1"/>
</dbReference>
<dbReference type="CDD" id="cd00130">
    <property type="entry name" value="PAS"/>
    <property type="match status" value="1"/>
</dbReference>
<dbReference type="SUPFAM" id="SSF55785">
    <property type="entry name" value="PYP-like sensor domain (PAS domain)"/>
    <property type="match status" value="1"/>
</dbReference>
<dbReference type="InterPro" id="IPR003018">
    <property type="entry name" value="GAF"/>
</dbReference>
<dbReference type="OrthoDB" id="118142at2"/>
<evidence type="ECO:0000256" key="1">
    <source>
        <dbReference type="ARBA" id="ARBA00022801"/>
    </source>
</evidence>
<name>A0A1G4YL89_9ACTN</name>
<evidence type="ECO:0000313" key="5">
    <source>
        <dbReference type="Proteomes" id="UP000198981"/>
    </source>
</evidence>
<dbReference type="InterPro" id="IPR029016">
    <property type="entry name" value="GAF-like_dom_sf"/>
</dbReference>
<organism evidence="4 5">
    <name type="scientific">Klenkia marina</name>
    <dbReference type="NCBI Taxonomy" id="1960309"/>
    <lineage>
        <taxon>Bacteria</taxon>
        <taxon>Bacillati</taxon>
        <taxon>Actinomycetota</taxon>
        <taxon>Actinomycetes</taxon>
        <taxon>Geodermatophilales</taxon>
        <taxon>Geodermatophilaceae</taxon>
        <taxon>Klenkia</taxon>
    </lineage>
</organism>
<reference evidence="5" key="1">
    <citation type="submission" date="2016-10" db="EMBL/GenBank/DDBJ databases">
        <authorList>
            <person name="Varghese N."/>
            <person name="Submissions S."/>
        </authorList>
    </citation>
    <scope>NUCLEOTIDE SEQUENCE [LARGE SCALE GENOMIC DNA]</scope>
    <source>
        <strain evidence="5">DSM 45722</strain>
    </source>
</reference>
<dbReference type="EMBL" id="FMUH01000005">
    <property type="protein sequence ID" value="SCX54246.1"/>
    <property type="molecule type" value="Genomic_DNA"/>
</dbReference>
<dbReference type="Gene3D" id="3.60.40.10">
    <property type="entry name" value="PPM-type phosphatase domain"/>
    <property type="match status" value="1"/>
</dbReference>
<dbReference type="Gene3D" id="3.30.450.40">
    <property type="match status" value="1"/>
</dbReference>
<feature type="region of interest" description="Disordered" evidence="2">
    <location>
        <begin position="593"/>
        <end position="619"/>
    </location>
</feature>
<accession>A0A1G4YL89</accession>
<dbReference type="Gene3D" id="3.30.450.20">
    <property type="entry name" value="PAS domain"/>
    <property type="match status" value="1"/>
</dbReference>
<dbReference type="InterPro" id="IPR013656">
    <property type="entry name" value="PAS_4"/>
</dbReference>
<dbReference type="InterPro" id="IPR000014">
    <property type="entry name" value="PAS"/>
</dbReference>
<dbReference type="SMART" id="SM00091">
    <property type="entry name" value="PAS"/>
    <property type="match status" value="1"/>
</dbReference>
<dbReference type="InterPro" id="IPR001932">
    <property type="entry name" value="PPM-type_phosphatase-like_dom"/>
</dbReference>
<dbReference type="SUPFAM" id="SSF55781">
    <property type="entry name" value="GAF domain-like"/>
    <property type="match status" value="1"/>
</dbReference>
<proteinExistence type="predicted"/>
<dbReference type="Pfam" id="PF13185">
    <property type="entry name" value="GAF_2"/>
    <property type="match status" value="1"/>
</dbReference>
<dbReference type="AlphaFoldDB" id="A0A1G4YL89"/>
<gene>
    <name evidence="4" type="ORF">SAMN03159343_3042</name>
</gene>
<dbReference type="SMART" id="SM00065">
    <property type="entry name" value="GAF"/>
    <property type="match status" value="1"/>
</dbReference>
<dbReference type="PROSITE" id="PS50112">
    <property type="entry name" value="PAS"/>
    <property type="match status" value="1"/>
</dbReference>
<dbReference type="SUPFAM" id="SSF81606">
    <property type="entry name" value="PP2C-like"/>
    <property type="match status" value="1"/>
</dbReference>
<sequence>MSVELDFAAVFESLPTAYLLMSPDLVIREANAAYLHLLGRERDDLVGRYVFDAFPPASSALDEAGSNPLQQSFEQARDTGLPHQLPLFRYDVYDPVTGTDAQRVWSLISAPVPDVAGGSAWVLQRVEDVTRFVAEREQAITGGRTTWQRIDQLEADLFGRTHELRSALAAREAATTRLAALAEVTLQLSAATTVDDVAHIVTGTGLTALGADGGALAMRDDDAGVLRLSLSPSLGEPAQREFRQVPLSSTAPAAWVVEHDQPLALGTRADGLAWSPGMATTYDLTGQLAWLAVPLRSGGRVLGALVASWRRERQLTPDEVETAQAFATQCAQALTRVHDLQAERRRAASSRAVAEILQRSLLTEPPEPDHAEVVVRYLPSSHAAQVGGDWYDAFFQPGGTTMLVIGDVAGHDTDAAATMGQLRGLLRGIATYSDAGPAEVLRGLDSSMQLLGITSLVTAAVARFEQDADEVERGVTRMVWANAGHPPPVVVDPDGTVRTLTAARADLLLGVDAVSVRHEHVTLLARDATVLLHTDGLVERRDQDLDAGTDRLLQVLADHAREDLADLVDSVLGRMVDGHPDDDIALVAVRLHPQDRPRPPEAGPNRVPDGLPPAPDPRA</sequence>
<evidence type="ECO:0000256" key="2">
    <source>
        <dbReference type="SAM" id="MobiDB-lite"/>
    </source>
</evidence>
<evidence type="ECO:0000259" key="3">
    <source>
        <dbReference type="PROSITE" id="PS50112"/>
    </source>
</evidence>
<dbReference type="InterPro" id="IPR036457">
    <property type="entry name" value="PPM-type-like_dom_sf"/>
</dbReference>
<dbReference type="RefSeq" id="WP_092805797.1">
    <property type="nucleotide sequence ID" value="NZ_FMUH01000005.1"/>
</dbReference>
<dbReference type="SMART" id="SM00331">
    <property type="entry name" value="PP2C_SIG"/>
    <property type="match status" value="1"/>
</dbReference>
<feature type="compositionally biased region" description="Pro residues" evidence="2">
    <location>
        <begin position="610"/>
        <end position="619"/>
    </location>
</feature>
<protein>
    <submittedName>
        <fullName evidence="4">Serine phosphatase RsbU, regulator of sigma subunit</fullName>
    </submittedName>
</protein>
<dbReference type="GO" id="GO:0016791">
    <property type="term" value="F:phosphatase activity"/>
    <property type="evidence" value="ECO:0007669"/>
    <property type="project" value="TreeGrafter"/>
</dbReference>
<dbReference type="PANTHER" id="PTHR43156">
    <property type="entry name" value="STAGE II SPORULATION PROTEIN E-RELATED"/>
    <property type="match status" value="1"/>
</dbReference>
<dbReference type="InterPro" id="IPR052016">
    <property type="entry name" value="Bact_Sigma-Reg"/>
</dbReference>
<keyword evidence="5" id="KW-1185">Reference proteome</keyword>
<evidence type="ECO:0000313" key="4">
    <source>
        <dbReference type="EMBL" id="SCX54246.1"/>
    </source>
</evidence>
<dbReference type="PANTHER" id="PTHR43156:SF2">
    <property type="entry name" value="STAGE II SPORULATION PROTEIN E"/>
    <property type="match status" value="1"/>
</dbReference>
<dbReference type="STRING" id="1960309.SAMN03159343_3042"/>
<dbReference type="Pfam" id="PF07228">
    <property type="entry name" value="SpoIIE"/>
    <property type="match status" value="1"/>
</dbReference>
<feature type="domain" description="PAS" evidence="3">
    <location>
        <begin position="3"/>
        <end position="76"/>
    </location>
</feature>
<dbReference type="Proteomes" id="UP000198981">
    <property type="component" value="Unassembled WGS sequence"/>
</dbReference>
<dbReference type="InterPro" id="IPR035965">
    <property type="entry name" value="PAS-like_dom_sf"/>
</dbReference>